<evidence type="ECO:0000313" key="1">
    <source>
        <dbReference type="EMBL" id="KAJ3540927.1"/>
    </source>
</evidence>
<name>A0ACC1SJF4_9HYPO</name>
<comment type="caution">
    <text evidence="1">The sequence shown here is derived from an EMBL/GenBank/DDBJ whole genome shotgun (WGS) entry which is preliminary data.</text>
</comment>
<protein>
    <submittedName>
        <fullName evidence="1">Uncharacterized protein</fullName>
    </submittedName>
</protein>
<organism evidence="1 2">
    <name type="scientific">Fusarium decemcellulare</name>
    <dbReference type="NCBI Taxonomy" id="57161"/>
    <lineage>
        <taxon>Eukaryota</taxon>
        <taxon>Fungi</taxon>
        <taxon>Dikarya</taxon>
        <taxon>Ascomycota</taxon>
        <taxon>Pezizomycotina</taxon>
        <taxon>Sordariomycetes</taxon>
        <taxon>Hypocreomycetidae</taxon>
        <taxon>Hypocreales</taxon>
        <taxon>Nectriaceae</taxon>
        <taxon>Fusarium</taxon>
        <taxon>Fusarium decemcellulare species complex</taxon>
    </lineage>
</organism>
<evidence type="ECO:0000313" key="2">
    <source>
        <dbReference type="Proteomes" id="UP001148629"/>
    </source>
</evidence>
<dbReference type="Proteomes" id="UP001148629">
    <property type="component" value="Unassembled WGS sequence"/>
</dbReference>
<keyword evidence="2" id="KW-1185">Reference proteome</keyword>
<accession>A0ACC1SJF4</accession>
<proteinExistence type="predicted"/>
<dbReference type="EMBL" id="JANRMS010000381">
    <property type="protein sequence ID" value="KAJ3540927.1"/>
    <property type="molecule type" value="Genomic_DNA"/>
</dbReference>
<gene>
    <name evidence="1" type="ORF">NM208_g4838</name>
</gene>
<sequence>MACPTLRSAVTLVVVLVALIAPLASALPSLRIMPLGDSITRGNGSKDQKGYRNRLREKLLGRGTSVDMVGSLKHPLTGMADNDHEGHSGKVLAQINTYWRRSIAARPNVVLLHAGTNNMDLEEDLEGSPHMLATIIDGLFQNAPDATVLVAPVIWANKPRMQQNTDRFNPQVIAIIEERQKAGKHVLEVPIDITAADLWDEKHPNDSGYEKMANAWLKAILEADERGWLKTPVVRDAAGLPGVGLGVGGGSGGAQEEIEGRIWKKKGTVFEGFRTWESVGTISGSAENASRDKVILADLNGDGIADYILADKDGTIRAWINGGKPNDWTSLGKINPDWKSIKGNMIRLADVDNDGKADLIALYEDGAAKVWKNVDNGKKFESLDSKWATGLESRDKVFFEDIDGDGYADYVIVYGGGSVKWARNTHNNGKDSSKKNWEAEETIAPGPAGIPANSARIRDIDGDGKAGESLPFVYNQ</sequence>
<reference evidence="1" key="1">
    <citation type="submission" date="2022-08" db="EMBL/GenBank/DDBJ databases">
        <title>Genome Sequence of Fusarium decemcellulare.</title>
        <authorList>
            <person name="Buettner E."/>
        </authorList>
    </citation>
    <scope>NUCLEOTIDE SEQUENCE</scope>
    <source>
        <strain evidence="1">Babe19</strain>
    </source>
</reference>